<keyword evidence="3 6" id="KW-0547">Nucleotide-binding</keyword>
<dbReference type="PIRSF" id="PIRSF000535">
    <property type="entry name" value="1PFK/6PFK/LacC"/>
    <property type="match status" value="1"/>
</dbReference>
<evidence type="ECO:0000256" key="2">
    <source>
        <dbReference type="ARBA" id="ARBA00022679"/>
    </source>
</evidence>
<gene>
    <name evidence="8" type="ORF">CLOHIR_01338</name>
</gene>
<dbReference type="Proteomes" id="UP000003178">
    <property type="component" value="Unassembled WGS sequence"/>
</dbReference>
<dbReference type="GO" id="GO:0016052">
    <property type="term" value="P:carbohydrate catabolic process"/>
    <property type="evidence" value="ECO:0007669"/>
    <property type="project" value="UniProtKB-ARBA"/>
</dbReference>
<dbReference type="GO" id="GO:0009024">
    <property type="term" value="F:tagatose-6-phosphate kinase activity"/>
    <property type="evidence" value="ECO:0007669"/>
    <property type="project" value="UniProtKB-EC"/>
</dbReference>
<dbReference type="NCBIfam" id="TIGR03168">
    <property type="entry name" value="1-PFK"/>
    <property type="match status" value="1"/>
</dbReference>
<dbReference type="Pfam" id="PF00294">
    <property type="entry name" value="PfkB"/>
    <property type="match status" value="1"/>
</dbReference>
<feature type="domain" description="Carbohydrate kinase PfkB" evidence="7">
    <location>
        <begin position="32"/>
        <end position="316"/>
    </location>
</feature>
<evidence type="ECO:0000256" key="5">
    <source>
        <dbReference type="ARBA" id="ARBA00022840"/>
    </source>
</evidence>
<evidence type="ECO:0000256" key="1">
    <source>
        <dbReference type="ARBA" id="ARBA00005380"/>
    </source>
</evidence>
<sequence length="333" mass="37391">MNYVILYIKWNYNNFYFFYFIRRRKMIVTVSFNPAIDQTIDVKNYEYAGVNRIEHFEVDAGGKGINVAKNLKILGEEPIALGFIGGRTGQTFKEMISNLQIRNDFTYIYGETRINTKIIEEDGTITEFNAVGPEILQDRINELMIKIDGYATENTLFVISGKVPPGVDANVFKNIIKLAHNRGSKVAVDSAGALFSKAVEEKPEIIKVKLKDIERVHEKENMNDEEIVEVVKKYINDGIKYAAISMGERGAIFANSDEVFKCSFAKVKTHSTVGASDALLAGLVYGIENRLEFEKTAKLATAMSVGAVMTIGTKPSSKEMIKKLYEDINITKF</sequence>
<dbReference type="GO" id="GO:0044281">
    <property type="term" value="P:small molecule metabolic process"/>
    <property type="evidence" value="ECO:0007669"/>
    <property type="project" value="UniProtKB-ARBA"/>
</dbReference>
<name>B6FZN4_PEPHT</name>
<dbReference type="InterPro" id="IPR002173">
    <property type="entry name" value="Carboh/pur_kinase_PfkB_CS"/>
</dbReference>
<accession>B6FZN4</accession>
<reference evidence="8 9" key="2">
    <citation type="submission" date="2008-10" db="EMBL/GenBank/DDBJ databases">
        <title>Draft genome sequence of Clostridium hiranonis (DSM 13275).</title>
        <authorList>
            <person name="Sudarsanam P."/>
            <person name="Ley R."/>
            <person name="Guruge J."/>
            <person name="Turnbaugh P.J."/>
            <person name="Mahowald M."/>
            <person name="Liep D."/>
            <person name="Gordon J."/>
        </authorList>
    </citation>
    <scope>NUCLEOTIDE SEQUENCE [LARGE SCALE GENOMIC DNA]</scope>
    <source>
        <strain evidence="8 9">DSM 13275</strain>
    </source>
</reference>
<dbReference type="GO" id="GO:2001059">
    <property type="term" value="P:D-tagatose 6-phosphate catabolic process"/>
    <property type="evidence" value="ECO:0007669"/>
    <property type="project" value="UniProtKB-UniPathway"/>
</dbReference>
<dbReference type="PROSITE" id="PS00583">
    <property type="entry name" value="PFKB_KINASES_1"/>
    <property type="match status" value="1"/>
</dbReference>
<keyword evidence="9" id="KW-1185">Reference proteome</keyword>
<keyword evidence="2 6" id="KW-0808">Transferase</keyword>
<keyword evidence="4 8" id="KW-0418">Kinase</keyword>
<evidence type="ECO:0000313" key="8">
    <source>
        <dbReference type="EMBL" id="EEA84978.1"/>
    </source>
</evidence>
<dbReference type="InterPro" id="IPR029056">
    <property type="entry name" value="Ribokinase-like"/>
</dbReference>
<evidence type="ECO:0000259" key="7">
    <source>
        <dbReference type="Pfam" id="PF00294"/>
    </source>
</evidence>
<dbReference type="UniPathway" id="UPA00704">
    <property type="reaction ID" value="UER00715"/>
</dbReference>
<evidence type="ECO:0000256" key="6">
    <source>
        <dbReference type="PIRNR" id="PIRNR000535"/>
    </source>
</evidence>
<evidence type="ECO:0000256" key="4">
    <source>
        <dbReference type="ARBA" id="ARBA00022777"/>
    </source>
</evidence>
<dbReference type="SUPFAM" id="SSF53613">
    <property type="entry name" value="Ribokinase-like"/>
    <property type="match status" value="1"/>
</dbReference>
<dbReference type="OrthoDB" id="9801219at2"/>
<comment type="similarity">
    <text evidence="6">Belongs to the carbohydrate kinase PfkB family. LacC subfamily.</text>
</comment>
<dbReference type="GO" id="GO:0005829">
    <property type="term" value="C:cytosol"/>
    <property type="evidence" value="ECO:0007669"/>
    <property type="project" value="TreeGrafter"/>
</dbReference>
<comment type="catalytic activity">
    <reaction evidence="6">
        <text>D-tagatofuranose 6-phosphate + ATP = D-tagatofuranose 1,6-bisphosphate + ADP + H(+)</text>
        <dbReference type="Rhea" id="RHEA:12420"/>
        <dbReference type="ChEBI" id="CHEBI:15378"/>
        <dbReference type="ChEBI" id="CHEBI:30616"/>
        <dbReference type="ChEBI" id="CHEBI:58694"/>
        <dbReference type="ChEBI" id="CHEBI:58695"/>
        <dbReference type="ChEBI" id="CHEBI:456216"/>
        <dbReference type="EC" id="2.7.1.144"/>
    </reaction>
</comment>
<organism evidence="8 9">
    <name type="scientific">Peptacetobacter hiranonis (strain DSM 13275 / JCM 10541 / KCTC 15199 / TO-931)</name>
    <name type="common">Clostridium hiranonis</name>
    <dbReference type="NCBI Taxonomy" id="500633"/>
    <lineage>
        <taxon>Bacteria</taxon>
        <taxon>Bacillati</taxon>
        <taxon>Bacillota</taxon>
        <taxon>Clostridia</taxon>
        <taxon>Peptostreptococcales</taxon>
        <taxon>Peptostreptococcaceae</taxon>
        <taxon>Peptacetobacter</taxon>
    </lineage>
</organism>
<comment type="caution">
    <text evidence="8">The sequence shown here is derived from an EMBL/GenBank/DDBJ whole genome shotgun (WGS) entry which is preliminary data.</text>
</comment>
<dbReference type="EC" id="2.7.1.144" evidence="6"/>
<reference evidence="8 9" key="1">
    <citation type="submission" date="2008-09" db="EMBL/GenBank/DDBJ databases">
        <authorList>
            <person name="Fulton L."/>
            <person name="Clifton S."/>
            <person name="Fulton B."/>
            <person name="Xu J."/>
            <person name="Minx P."/>
            <person name="Pepin K.H."/>
            <person name="Johnson M."/>
            <person name="Thiruvilangam P."/>
            <person name="Bhonagiri V."/>
            <person name="Nash W.E."/>
            <person name="Mardis E.R."/>
            <person name="Wilson R.K."/>
        </authorList>
    </citation>
    <scope>NUCLEOTIDE SEQUENCE [LARGE SCALE GENOMIC DNA]</scope>
    <source>
        <strain evidence="8 9">DSM 13275</strain>
    </source>
</reference>
<dbReference type="eggNOG" id="COG1105">
    <property type="taxonomic scope" value="Bacteria"/>
</dbReference>
<evidence type="ECO:0000256" key="3">
    <source>
        <dbReference type="ARBA" id="ARBA00022741"/>
    </source>
</evidence>
<keyword evidence="6" id="KW-0423">Lactose metabolism</keyword>
<dbReference type="GO" id="GO:0008443">
    <property type="term" value="F:phosphofructokinase activity"/>
    <property type="evidence" value="ECO:0007669"/>
    <property type="project" value="UniProtKB-ARBA"/>
</dbReference>
<comment type="pathway">
    <text evidence="6">Carbohydrate metabolism; D-tagatose 6-phosphate degradation; D-glyceraldehyde 3-phosphate and glycerone phosphate from D-tagatose 6-phosphate: step 1/2.</text>
</comment>
<dbReference type="HOGENOM" id="CLU_050013_0_2_9"/>
<dbReference type="FunFam" id="3.40.1190.20:FF:000001">
    <property type="entry name" value="Phosphofructokinase"/>
    <property type="match status" value="1"/>
</dbReference>
<dbReference type="GO" id="GO:0005524">
    <property type="term" value="F:ATP binding"/>
    <property type="evidence" value="ECO:0007669"/>
    <property type="project" value="UniProtKB-KW"/>
</dbReference>
<dbReference type="STRING" id="500633.CLOHIR_01338"/>
<dbReference type="AlphaFoldDB" id="B6FZN4"/>
<evidence type="ECO:0000313" key="9">
    <source>
        <dbReference type="Proteomes" id="UP000003178"/>
    </source>
</evidence>
<comment type="similarity">
    <text evidence="1">Belongs to the carbohydrate kinase pfkB family.</text>
</comment>
<dbReference type="GO" id="GO:0005988">
    <property type="term" value="P:lactose metabolic process"/>
    <property type="evidence" value="ECO:0007669"/>
    <property type="project" value="UniProtKB-KW"/>
</dbReference>
<dbReference type="PANTHER" id="PTHR46566:SF1">
    <property type="entry name" value="1-PHOSPHOFRUCTOKINASE"/>
    <property type="match status" value="1"/>
</dbReference>
<dbReference type="CDD" id="cd01164">
    <property type="entry name" value="FruK_PfkB_like"/>
    <property type="match status" value="1"/>
</dbReference>
<dbReference type="PANTHER" id="PTHR46566">
    <property type="entry name" value="1-PHOSPHOFRUCTOKINASE-RELATED"/>
    <property type="match status" value="1"/>
</dbReference>
<dbReference type="InterPro" id="IPR017583">
    <property type="entry name" value="Tagatose/fructose_Pkinase"/>
</dbReference>
<dbReference type="Gene3D" id="3.40.1190.20">
    <property type="match status" value="1"/>
</dbReference>
<proteinExistence type="inferred from homology"/>
<dbReference type="EMBL" id="ABWP01000058">
    <property type="protein sequence ID" value="EEA84978.1"/>
    <property type="molecule type" value="Genomic_DNA"/>
</dbReference>
<keyword evidence="5 6" id="KW-0067">ATP-binding</keyword>
<dbReference type="InterPro" id="IPR011611">
    <property type="entry name" value="PfkB_dom"/>
</dbReference>
<protein>
    <recommendedName>
        <fullName evidence="6">Tagatose-6-phosphate kinase</fullName>
        <ecNumber evidence="6">2.7.1.144</ecNumber>
    </recommendedName>
</protein>